<dbReference type="EMBL" id="JAMQOP010000001">
    <property type="protein sequence ID" value="MDS0297707.1"/>
    <property type="molecule type" value="Genomic_DNA"/>
</dbReference>
<dbReference type="Proteomes" id="UP001257060">
    <property type="component" value="Unassembled WGS sequence"/>
</dbReference>
<organism evidence="2 3">
    <name type="scientific">Halogeometricum salsisoli</name>
    <dbReference type="NCBI Taxonomy" id="2950536"/>
    <lineage>
        <taxon>Archaea</taxon>
        <taxon>Methanobacteriati</taxon>
        <taxon>Methanobacteriota</taxon>
        <taxon>Stenosarchaea group</taxon>
        <taxon>Halobacteria</taxon>
        <taxon>Halobacteriales</taxon>
        <taxon>Haloferacaceae</taxon>
        <taxon>Halogeometricum</taxon>
    </lineage>
</organism>
<keyword evidence="1" id="KW-0472">Membrane</keyword>
<accession>A0ABU2GA69</accession>
<evidence type="ECO:0000313" key="3">
    <source>
        <dbReference type="Proteomes" id="UP001257060"/>
    </source>
</evidence>
<name>A0ABU2GA69_9EURY</name>
<gene>
    <name evidence="2" type="ORF">NDI76_02995</name>
</gene>
<feature type="transmembrane region" description="Helical" evidence="1">
    <location>
        <begin position="33"/>
        <end position="59"/>
    </location>
</feature>
<proteinExistence type="predicted"/>
<dbReference type="RefSeq" id="WP_310922535.1">
    <property type="nucleotide sequence ID" value="NZ_JAMQOP010000001.1"/>
</dbReference>
<keyword evidence="1" id="KW-1133">Transmembrane helix</keyword>
<dbReference type="Pfam" id="PF24379">
    <property type="entry name" value="DUF7535"/>
    <property type="match status" value="1"/>
</dbReference>
<protein>
    <recommendedName>
        <fullName evidence="4">DUF4342 domain-containing protein</fullName>
    </recommendedName>
</protein>
<evidence type="ECO:0000256" key="1">
    <source>
        <dbReference type="SAM" id="Phobius"/>
    </source>
</evidence>
<sequence>MADEEESPDALRRVYRTVTPGYKSHTDSGMNSVGWIIFLVLLALFLPLLPFFLAVWAVTKLLEFLAAQRGPSEEDET</sequence>
<dbReference type="InterPro" id="IPR055957">
    <property type="entry name" value="DUF7535"/>
</dbReference>
<evidence type="ECO:0008006" key="4">
    <source>
        <dbReference type="Google" id="ProtNLM"/>
    </source>
</evidence>
<keyword evidence="3" id="KW-1185">Reference proteome</keyword>
<comment type="caution">
    <text evidence="2">The sequence shown here is derived from an EMBL/GenBank/DDBJ whole genome shotgun (WGS) entry which is preliminary data.</text>
</comment>
<evidence type="ECO:0000313" key="2">
    <source>
        <dbReference type="EMBL" id="MDS0297707.1"/>
    </source>
</evidence>
<keyword evidence="1" id="KW-0812">Transmembrane</keyword>
<reference evidence="2 3" key="1">
    <citation type="submission" date="2022-06" db="EMBL/GenBank/DDBJ databases">
        <title>Halogeometricum sp. a new haloarchaeum isolate from saline soil.</title>
        <authorList>
            <person name="Strakova D."/>
            <person name="Galisteo C."/>
            <person name="Sanchez-Porro C."/>
            <person name="Ventosa A."/>
        </authorList>
    </citation>
    <scope>NUCLEOTIDE SEQUENCE [LARGE SCALE GENOMIC DNA]</scope>
    <source>
        <strain evidence="2 3">S1BR25-6</strain>
    </source>
</reference>